<dbReference type="RefSeq" id="XP_025412906.1">
    <property type="nucleotide sequence ID" value="XM_025557121.1"/>
</dbReference>
<dbReference type="SUPFAM" id="SSF48371">
    <property type="entry name" value="ARM repeat"/>
    <property type="match status" value="1"/>
</dbReference>
<dbReference type="SUPFAM" id="SSF52047">
    <property type="entry name" value="RNI-like"/>
    <property type="match status" value="1"/>
</dbReference>
<keyword evidence="5" id="KW-1185">Reference proteome</keyword>
<dbReference type="Proteomes" id="UP000694846">
    <property type="component" value="Unplaced"/>
</dbReference>
<accession>A0A2S2QAF9</accession>
<dbReference type="Pfam" id="PF25013">
    <property type="entry name" value="LRR_Zer-1"/>
    <property type="match status" value="1"/>
</dbReference>
<reference evidence="6 7" key="2">
    <citation type="submission" date="2025-04" db="UniProtKB">
        <authorList>
            <consortium name="RefSeq"/>
        </authorList>
    </citation>
    <scope>IDENTIFICATION</scope>
    <source>
        <tissue evidence="6 7">Whole body</tissue>
    </source>
</reference>
<dbReference type="InterPro" id="IPR051341">
    <property type="entry name" value="Zyg-11_UBL_adapter"/>
</dbReference>
<sequence length="777" mass="89488">MDPTEPTSMPIEFRHKEKCIPESLLCLCLKYVVHNLKIICLETPEAYTLHEKLILPEQICDKLIEMYQSNGFEFSDNFAHLFKDTTRTRLSSVHLNNSKLVTDVGLEYLLRHDLKKITLTNCPKISHKAYTNMFERDSNLSSITIRPNKKITPYYDFSSCLQTSEITNSKKAPNLKHLVLESVDKSPESIDNKYISATLDNLSQLRILDLTYCSGVGSLQYLSKLTSIRSLILFDVDNLQENNAISSICSLKSLVDLDISQNHERFYENEDTVLAQIVISLPNLKALDISGTNLAGKGRSLNSMYESLSGKKSDIPGLEYRVDNPLEFLGLYGTKHGACHRKNIPAKRISGNANEEQLFNAASSSMGKLRFMKNIIFDFHRIFMKQQCTKIDQASDIVLEILDRFVDDKIIQLCGCATVYCILRNKDLPFLNDTTVKRRIVTALLTAINENPQYTPYILRNVCLSLFEMRIPQDVMFEFNRLSKILLNFIFTPYYDAHDHGFHMINSLVSEANKEQKNEIGDAGAIKIMIGVVKQYLNRRQCNCELVGAWSTMQNITAESPKNCERFMNENGLKYLIKCLKSFPHESILKWHMFRLLNNVAQVKNLRPRLMKTYYVKTISRFLFSFDYDMEISYNAVGIIAYLASDGRKAWTIRTPFRYRILYRMKIAIQNWNLDVDLDVNYCSFESILELAQIRHTPHCIYFAVWTLANLTKKFPQKYCSIVIAEGGLKIIKELLKDYHILNPNYLSGVIYSLAQTVIKQCLMYQYIKNTVEESSK</sequence>
<dbReference type="Pfam" id="PF22964">
    <property type="entry name" value="ZER1-like_2nd"/>
    <property type="match status" value="1"/>
</dbReference>
<keyword evidence="1" id="KW-0833">Ubl conjugation pathway</keyword>
<dbReference type="InterPro" id="IPR011989">
    <property type="entry name" value="ARM-like"/>
</dbReference>
<dbReference type="InterPro" id="IPR016024">
    <property type="entry name" value="ARM-type_fold"/>
</dbReference>
<proteinExistence type="predicted"/>
<organism evidence="4">
    <name type="scientific">Sipha flava</name>
    <name type="common">yellow sugarcane aphid</name>
    <dbReference type="NCBI Taxonomy" id="143950"/>
    <lineage>
        <taxon>Eukaryota</taxon>
        <taxon>Metazoa</taxon>
        <taxon>Ecdysozoa</taxon>
        <taxon>Arthropoda</taxon>
        <taxon>Hexapoda</taxon>
        <taxon>Insecta</taxon>
        <taxon>Pterygota</taxon>
        <taxon>Neoptera</taxon>
        <taxon>Paraneoptera</taxon>
        <taxon>Hemiptera</taxon>
        <taxon>Sternorrhyncha</taxon>
        <taxon>Aphidomorpha</taxon>
        <taxon>Aphidoidea</taxon>
        <taxon>Aphididae</taxon>
        <taxon>Sipha</taxon>
    </lineage>
</organism>
<dbReference type="InterPro" id="IPR056845">
    <property type="entry name" value="LRR_Zer-1"/>
</dbReference>
<dbReference type="PANTHER" id="PTHR12904">
    <property type="match status" value="1"/>
</dbReference>
<dbReference type="Gene3D" id="3.80.10.10">
    <property type="entry name" value="Ribonuclease Inhibitor"/>
    <property type="match status" value="1"/>
</dbReference>
<dbReference type="AlphaFoldDB" id="A0A2S2QAF9"/>
<evidence type="ECO:0000259" key="3">
    <source>
        <dbReference type="Pfam" id="PF25013"/>
    </source>
</evidence>
<evidence type="ECO:0000313" key="6">
    <source>
        <dbReference type="RefSeq" id="XP_025412906.1"/>
    </source>
</evidence>
<evidence type="ECO:0000313" key="5">
    <source>
        <dbReference type="Proteomes" id="UP000694846"/>
    </source>
</evidence>
<dbReference type="RefSeq" id="XP_025412907.1">
    <property type="nucleotide sequence ID" value="XM_025557122.1"/>
</dbReference>
<evidence type="ECO:0000259" key="2">
    <source>
        <dbReference type="Pfam" id="PF22964"/>
    </source>
</evidence>
<protein>
    <submittedName>
        <fullName evidence="4 6 7">Protein zer-1</fullName>
    </submittedName>
</protein>
<dbReference type="GO" id="GO:0031462">
    <property type="term" value="C:Cul2-RING ubiquitin ligase complex"/>
    <property type="evidence" value="ECO:0007669"/>
    <property type="project" value="TreeGrafter"/>
</dbReference>
<dbReference type="InterPro" id="IPR032675">
    <property type="entry name" value="LRR_dom_sf"/>
</dbReference>
<evidence type="ECO:0000313" key="4">
    <source>
        <dbReference type="EMBL" id="MBY74715.1"/>
    </source>
</evidence>
<gene>
    <name evidence="6 7" type="primary">LOC112685280</name>
    <name evidence="4" type="ORF">g.92652</name>
</gene>
<feature type="domain" description="Protein zer-1 homolog-like C-terminal" evidence="2">
    <location>
        <begin position="407"/>
        <end position="762"/>
    </location>
</feature>
<evidence type="ECO:0000256" key="1">
    <source>
        <dbReference type="ARBA" id="ARBA00022786"/>
    </source>
</evidence>
<name>A0A2S2QAF9_9HEMI</name>
<dbReference type="InterPro" id="IPR055142">
    <property type="entry name" value="ZER1-like_C"/>
</dbReference>
<dbReference type="EMBL" id="GGMS01005512">
    <property type="protein sequence ID" value="MBY74715.1"/>
    <property type="molecule type" value="Transcribed_RNA"/>
</dbReference>
<dbReference type="Gene3D" id="1.25.10.10">
    <property type="entry name" value="Leucine-rich Repeat Variant"/>
    <property type="match status" value="1"/>
</dbReference>
<reference evidence="4" key="1">
    <citation type="submission" date="2018-04" db="EMBL/GenBank/DDBJ databases">
        <title>Transcriptome assembly of Sipha flava.</title>
        <authorList>
            <person name="Scully E.D."/>
            <person name="Geib S.M."/>
            <person name="Palmer N.A."/>
            <person name="Koch K."/>
            <person name="Bradshaw J."/>
            <person name="Heng-Moss T."/>
            <person name="Sarath G."/>
        </authorList>
    </citation>
    <scope>NUCLEOTIDE SEQUENCE</scope>
</reference>
<dbReference type="OrthoDB" id="5783533at2759"/>
<dbReference type="PANTHER" id="PTHR12904:SF23">
    <property type="entry name" value="PROTEIN ZER-1 HOMOLOG"/>
    <property type="match status" value="1"/>
</dbReference>
<evidence type="ECO:0000313" key="7">
    <source>
        <dbReference type="RefSeq" id="XP_025412907.1"/>
    </source>
</evidence>
<feature type="domain" description="Zer-1-like leucine-rich repeats region" evidence="3">
    <location>
        <begin position="198"/>
        <end position="334"/>
    </location>
</feature>
<dbReference type="GeneID" id="112685280"/>